<proteinExistence type="predicted"/>
<dbReference type="AlphaFoldDB" id="A0A1X7TLU2"/>
<dbReference type="EnsemblMetazoa" id="Aqu2.1.15902_001">
    <property type="protein sequence ID" value="Aqu2.1.15902_001"/>
    <property type="gene ID" value="Aqu2.1.15902"/>
</dbReference>
<accession>A0A1X7TLU2</accession>
<organism evidence="1">
    <name type="scientific">Amphimedon queenslandica</name>
    <name type="common">Sponge</name>
    <dbReference type="NCBI Taxonomy" id="400682"/>
    <lineage>
        <taxon>Eukaryota</taxon>
        <taxon>Metazoa</taxon>
        <taxon>Porifera</taxon>
        <taxon>Demospongiae</taxon>
        <taxon>Heteroscleromorpha</taxon>
        <taxon>Haplosclerida</taxon>
        <taxon>Niphatidae</taxon>
        <taxon>Amphimedon</taxon>
    </lineage>
</organism>
<reference evidence="1" key="1">
    <citation type="submission" date="2017-05" db="UniProtKB">
        <authorList>
            <consortium name="EnsemblMetazoa"/>
        </authorList>
    </citation>
    <scope>IDENTIFICATION</scope>
</reference>
<evidence type="ECO:0000313" key="1">
    <source>
        <dbReference type="EnsemblMetazoa" id="Aqu2.1.15902_001"/>
    </source>
</evidence>
<sequence>MHFRPTKTSKTPVVLSRKGKGKLHAKTIYRNEYERSAQLDLITVHESTDLRNYSLYMSSTTGRSKKESIVRAEIAKIGKLMSFSDTLDVKEACRQEKVLAFLDHLARDVGLGPSGLVGKANCISHLVDYLKEESNKDYFKFCKVGDKLKAFIKTCNKERKRLEREKIDLRLEGGVEDYTDEVLQFLETQKVNEKVEEIMGQSVIDEEQTILLRRVAMCRSVTLLAQSL</sequence>
<protein>
    <submittedName>
        <fullName evidence="1">Uncharacterized protein</fullName>
    </submittedName>
</protein>
<dbReference type="InParanoid" id="A0A1X7TLU2"/>
<name>A0A1X7TLU2_AMPQE</name>